<evidence type="ECO:0000256" key="1">
    <source>
        <dbReference type="ARBA" id="ARBA00022801"/>
    </source>
</evidence>
<accession>A0A382AS98</accession>
<dbReference type="AlphaFoldDB" id="A0A382AS98"/>
<reference evidence="2" key="1">
    <citation type="submission" date="2018-05" db="EMBL/GenBank/DDBJ databases">
        <authorList>
            <person name="Lanie J.A."/>
            <person name="Ng W.-L."/>
            <person name="Kazmierczak K.M."/>
            <person name="Andrzejewski T.M."/>
            <person name="Davidsen T.M."/>
            <person name="Wayne K.J."/>
            <person name="Tettelin H."/>
            <person name="Glass J.I."/>
            <person name="Rusch D."/>
            <person name="Podicherti R."/>
            <person name="Tsui H.-C.T."/>
            <person name="Winkler M.E."/>
        </authorList>
    </citation>
    <scope>NUCLEOTIDE SEQUENCE</scope>
</reference>
<dbReference type="GO" id="GO:0009446">
    <property type="term" value="P:putrescine biosynthetic process"/>
    <property type="evidence" value="ECO:0007669"/>
    <property type="project" value="InterPro"/>
</dbReference>
<dbReference type="Pfam" id="PF04371">
    <property type="entry name" value="PAD_porph"/>
    <property type="match status" value="1"/>
</dbReference>
<dbReference type="GO" id="GO:0004668">
    <property type="term" value="F:protein-arginine deiminase activity"/>
    <property type="evidence" value="ECO:0007669"/>
    <property type="project" value="InterPro"/>
</dbReference>
<keyword evidence="1" id="KW-0378">Hydrolase</keyword>
<proteinExistence type="predicted"/>
<dbReference type="InterPro" id="IPR007466">
    <property type="entry name" value="Peptidyl-Arg-deiminase_porph"/>
</dbReference>
<dbReference type="SUPFAM" id="SSF55909">
    <property type="entry name" value="Pentein"/>
    <property type="match status" value="1"/>
</dbReference>
<dbReference type="Gene3D" id="3.75.10.10">
    <property type="entry name" value="L-arginine/glycine Amidinotransferase, Chain A"/>
    <property type="match status" value="1"/>
</dbReference>
<sequence>MNPRERNYSMPAEWEKHACCWMQWPHNNPEFNSYAEISTWSHFDIEKGRIAWANVANAISNFEQVK</sequence>
<organism evidence="2">
    <name type="scientific">marine metagenome</name>
    <dbReference type="NCBI Taxonomy" id="408172"/>
    <lineage>
        <taxon>unclassified sequences</taxon>
        <taxon>metagenomes</taxon>
        <taxon>ecological metagenomes</taxon>
    </lineage>
</organism>
<evidence type="ECO:0008006" key="3">
    <source>
        <dbReference type="Google" id="ProtNLM"/>
    </source>
</evidence>
<gene>
    <name evidence="2" type="ORF">METZ01_LOCUS157098</name>
</gene>
<evidence type="ECO:0000313" key="2">
    <source>
        <dbReference type="EMBL" id="SVB04244.1"/>
    </source>
</evidence>
<name>A0A382AS98_9ZZZZ</name>
<protein>
    <recommendedName>
        <fullName evidence="3">Agmatine deiminase</fullName>
    </recommendedName>
</protein>
<dbReference type="EMBL" id="UINC01026565">
    <property type="protein sequence ID" value="SVB04244.1"/>
    <property type="molecule type" value="Genomic_DNA"/>
</dbReference>
<feature type="non-terminal residue" evidence="2">
    <location>
        <position position="66"/>
    </location>
</feature>